<dbReference type="Proteomes" id="UP000830236">
    <property type="component" value="Chromosome"/>
</dbReference>
<evidence type="ECO:0000256" key="2">
    <source>
        <dbReference type="ARBA" id="ARBA00022692"/>
    </source>
</evidence>
<sequence length="354" mass="37647">MDLVLVAAPIVLATVFSAAAIGKLTSGVDDADTWRELGLPKFLNQTWLRRAHPWAELALALALLVVPGVLAWPVALAALALVSFYLALIVRLARQDQASCNCFGAKNATEVGPVLIARNLALVALALLWLVALAWGTPVFALQVATNPPVLALVAVAAVTWLLAQASLGKAPAPVEQSSFAQDYLDAPVSQQEGEYLRALIPIATLYDEFESGYNLRAYSARQAHLLLFLSMECGYCDDIKALVPGWINAIPQVAIKVVSPRSAEEYFAKGDPYSLRGHYLRDVNEEVSHLLAIEAVPAAVLLGTDGLLAGGPVEGKKAVIDLVEQMLEQISDAVDTGDLPAEASSYGAVKGML</sequence>
<dbReference type="KEGG" id="agh:M3I41_03040"/>
<dbReference type="SUPFAM" id="SSF52833">
    <property type="entry name" value="Thioredoxin-like"/>
    <property type="match status" value="1"/>
</dbReference>
<evidence type="ECO:0000313" key="7">
    <source>
        <dbReference type="EMBL" id="UQF80265.1"/>
    </source>
</evidence>
<evidence type="ECO:0000256" key="4">
    <source>
        <dbReference type="ARBA" id="ARBA00023136"/>
    </source>
</evidence>
<dbReference type="AlphaFoldDB" id="A0A9E7DDC9"/>
<keyword evidence="2 5" id="KW-0812">Transmembrane</keyword>
<dbReference type="InterPro" id="IPR009908">
    <property type="entry name" value="Methylamine_util_MauE"/>
</dbReference>
<feature type="transmembrane region" description="Helical" evidence="5">
    <location>
        <begin position="57"/>
        <end position="88"/>
    </location>
</feature>
<evidence type="ECO:0000256" key="1">
    <source>
        <dbReference type="ARBA" id="ARBA00004141"/>
    </source>
</evidence>
<dbReference type="EMBL" id="CP097095">
    <property type="protein sequence ID" value="UQF80265.1"/>
    <property type="molecule type" value="Genomic_DNA"/>
</dbReference>
<protein>
    <recommendedName>
        <fullName evidence="6">Methylamine utilisation protein MauE domain-containing protein</fullName>
    </recommendedName>
</protein>
<name>A0A9E7DDC9_9ACTO</name>
<keyword evidence="3 5" id="KW-1133">Transmembrane helix</keyword>
<evidence type="ECO:0000256" key="3">
    <source>
        <dbReference type="ARBA" id="ARBA00022989"/>
    </source>
</evidence>
<proteinExistence type="predicted"/>
<dbReference type="Pfam" id="PF07291">
    <property type="entry name" value="MauE"/>
    <property type="match status" value="1"/>
</dbReference>
<evidence type="ECO:0000313" key="8">
    <source>
        <dbReference type="Proteomes" id="UP000830236"/>
    </source>
</evidence>
<feature type="transmembrane region" description="Helical" evidence="5">
    <location>
        <begin position="120"/>
        <end position="144"/>
    </location>
</feature>
<feature type="domain" description="Methylamine utilisation protein MauE" evidence="6">
    <location>
        <begin position="2"/>
        <end position="131"/>
    </location>
</feature>
<evidence type="ECO:0000259" key="6">
    <source>
        <dbReference type="Pfam" id="PF07291"/>
    </source>
</evidence>
<dbReference type="GO" id="GO:0016020">
    <property type="term" value="C:membrane"/>
    <property type="evidence" value="ECO:0007669"/>
    <property type="project" value="UniProtKB-SubCell"/>
</dbReference>
<reference evidence="7" key="1">
    <citation type="submission" date="2022-05" db="EMBL/GenBank/DDBJ databases">
        <title>Using nanopore sequencing to obtain complete genomes from saliva samples.</title>
        <authorList>
            <person name="Baker J.L."/>
        </authorList>
    </citation>
    <scope>NUCLEOTIDE SEQUENCE</scope>
    <source>
        <strain evidence="7">JCVI-JB-Ag32</strain>
    </source>
</reference>
<feature type="transmembrane region" description="Helical" evidence="5">
    <location>
        <begin position="150"/>
        <end position="168"/>
    </location>
</feature>
<comment type="subcellular location">
    <subcellularLocation>
        <location evidence="1">Membrane</location>
        <topology evidence="1">Multi-pass membrane protein</topology>
    </subcellularLocation>
</comment>
<evidence type="ECO:0000256" key="5">
    <source>
        <dbReference type="SAM" id="Phobius"/>
    </source>
</evidence>
<organism evidence="7 8">
    <name type="scientific">Actinomyces graevenitzii</name>
    <dbReference type="NCBI Taxonomy" id="55565"/>
    <lineage>
        <taxon>Bacteria</taxon>
        <taxon>Bacillati</taxon>
        <taxon>Actinomycetota</taxon>
        <taxon>Actinomycetes</taxon>
        <taxon>Actinomycetales</taxon>
        <taxon>Actinomycetaceae</taxon>
        <taxon>Actinomyces</taxon>
    </lineage>
</organism>
<dbReference type="InterPro" id="IPR036249">
    <property type="entry name" value="Thioredoxin-like_sf"/>
</dbReference>
<gene>
    <name evidence="7" type="ORF">M3I41_03040</name>
</gene>
<keyword evidence="4 5" id="KW-0472">Membrane</keyword>
<accession>A0A9E7DDC9</accession>
<dbReference type="GO" id="GO:0030416">
    <property type="term" value="P:methylamine metabolic process"/>
    <property type="evidence" value="ECO:0007669"/>
    <property type="project" value="InterPro"/>
</dbReference>